<reference evidence="9 10" key="1">
    <citation type="submission" date="2018-07" db="EMBL/GenBank/DDBJ databases">
        <title>Genomic Encyclopedia of Type Strains, Phase III (KMG-III): the genomes of soil and plant-associated and newly described type strains.</title>
        <authorList>
            <person name="Whitman W."/>
        </authorList>
    </citation>
    <scope>NUCLEOTIDE SEQUENCE [LARGE SCALE GENOMIC DNA]</scope>
    <source>
        <strain evidence="9 10">CECT 7287</strain>
    </source>
</reference>
<proteinExistence type="inferred from homology"/>
<dbReference type="SUPFAM" id="SSF81345">
    <property type="entry name" value="ABC transporter involved in vitamin B12 uptake, BtuC"/>
    <property type="match status" value="1"/>
</dbReference>
<evidence type="ECO:0000313" key="10">
    <source>
        <dbReference type="Proteomes" id="UP000256977"/>
    </source>
</evidence>
<feature type="transmembrane region" description="Helical" evidence="8">
    <location>
        <begin position="113"/>
        <end position="134"/>
    </location>
</feature>
<feature type="transmembrane region" description="Helical" evidence="8">
    <location>
        <begin position="86"/>
        <end position="106"/>
    </location>
</feature>
<gene>
    <name evidence="9" type="ORF">DFP98_12928</name>
</gene>
<dbReference type="CDD" id="cd06550">
    <property type="entry name" value="TM_ABC_iron-siderophores_like"/>
    <property type="match status" value="1"/>
</dbReference>
<evidence type="ECO:0000256" key="8">
    <source>
        <dbReference type="SAM" id="Phobius"/>
    </source>
</evidence>
<dbReference type="GO" id="GO:0005886">
    <property type="term" value="C:plasma membrane"/>
    <property type="evidence" value="ECO:0007669"/>
    <property type="project" value="UniProtKB-SubCell"/>
</dbReference>
<keyword evidence="7 8" id="KW-0472">Membrane</keyword>
<dbReference type="Gene3D" id="1.10.3470.10">
    <property type="entry name" value="ABC transporter involved in vitamin B12 uptake, BtuC"/>
    <property type="match status" value="1"/>
</dbReference>
<dbReference type="FunFam" id="1.10.3470.10:FF:000001">
    <property type="entry name" value="Vitamin B12 ABC transporter permease BtuC"/>
    <property type="match status" value="1"/>
</dbReference>
<dbReference type="Pfam" id="PF01032">
    <property type="entry name" value="FecCD"/>
    <property type="match status" value="1"/>
</dbReference>
<evidence type="ECO:0000256" key="1">
    <source>
        <dbReference type="ARBA" id="ARBA00004651"/>
    </source>
</evidence>
<keyword evidence="10" id="KW-1185">Reference proteome</keyword>
<evidence type="ECO:0000256" key="3">
    <source>
        <dbReference type="ARBA" id="ARBA00022448"/>
    </source>
</evidence>
<dbReference type="PANTHER" id="PTHR30472:SF24">
    <property type="entry name" value="FERRIC ENTEROBACTIN TRANSPORT SYSTEM PERMEASE PROTEIN FEPG"/>
    <property type="match status" value="1"/>
</dbReference>
<feature type="transmembrane region" description="Helical" evidence="8">
    <location>
        <begin position="304"/>
        <end position="323"/>
    </location>
</feature>
<dbReference type="GO" id="GO:0033214">
    <property type="term" value="P:siderophore-iron import into cell"/>
    <property type="evidence" value="ECO:0007669"/>
    <property type="project" value="TreeGrafter"/>
</dbReference>
<feature type="transmembrane region" description="Helical" evidence="8">
    <location>
        <begin position="187"/>
        <end position="207"/>
    </location>
</feature>
<feature type="transmembrane region" description="Helical" evidence="8">
    <location>
        <begin position="146"/>
        <end position="166"/>
    </location>
</feature>
<comment type="similarity">
    <text evidence="2">Belongs to the binding-protein-dependent transport system permease family. FecCD subfamily.</text>
</comment>
<sequence>MIRSAGWFAALSGALIAFSVIYIAFGDMSIPVERVVQALFGEGLAEETLVVRELRAPRLVVALLTGASLAVAGAILQGVFRNPLAAPDLVGITGGAAAAAASFLTFRSAAVSIGWLPAAAMCGAGFVSMLIYLFAWKKGVAPSRLILVGIGIGALTGAYTNALLVFGNEYTAADAYLWLTGTIYASSWKHVLMLAPWTVVFLLLAVYQGRNMNVLALTDDSAISVGNNVGRSRFTLIAISVGLAGSAVAIGGVIGFVGLIGPHIARRLVGPGARKLIPMAAICGSLIVVAADFVARTAFLPYDLPVGVFTAGVGAPFFIYLLYRSRKR</sequence>
<feature type="transmembrane region" description="Helical" evidence="8">
    <location>
        <begin position="276"/>
        <end position="298"/>
    </location>
</feature>
<comment type="caution">
    <text evidence="9">The sequence shown here is derived from an EMBL/GenBank/DDBJ whole genome shotgun (WGS) entry which is preliminary data.</text>
</comment>
<keyword evidence="5 8" id="KW-0812">Transmembrane</keyword>
<feature type="transmembrane region" description="Helical" evidence="8">
    <location>
        <begin position="6"/>
        <end position="25"/>
    </location>
</feature>
<evidence type="ECO:0000256" key="5">
    <source>
        <dbReference type="ARBA" id="ARBA00022692"/>
    </source>
</evidence>
<dbReference type="Proteomes" id="UP000256977">
    <property type="component" value="Unassembled WGS sequence"/>
</dbReference>
<feature type="transmembrane region" description="Helical" evidence="8">
    <location>
        <begin position="59"/>
        <end position="80"/>
    </location>
</feature>
<dbReference type="InterPro" id="IPR000522">
    <property type="entry name" value="ABC_transptr_permease_BtuC"/>
</dbReference>
<evidence type="ECO:0000256" key="6">
    <source>
        <dbReference type="ARBA" id="ARBA00022989"/>
    </source>
</evidence>
<evidence type="ECO:0000256" key="7">
    <source>
        <dbReference type="ARBA" id="ARBA00023136"/>
    </source>
</evidence>
<accession>A0A3D9IG14</accession>
<protein>
    <submittedName>
        <fullName evidence="9">Iron complex transport system permease protein</fullName>
    </submittedName>
</protein>
<evidence type="ECO:0000256" key="2">
    <source>
        <dbReference type="ARBA" id="ARBA00007935"/>
    </source>
</evidence>
<dbReference type="PANTHER" id="PTHR30472">
    <property type="entry name" value="FERRIC ENTEROBACTIN TRANSPORT SYSTEM PERMEASE PROTEIN"/>
    <property type="match status" value="1"/>
</dbReference>
<dbReference type="OrthoDB" id="9811721at2"/>
<organism evidence="9 10">
    <name type="scientific">Cohnella phaseoli</name>
    <dbReference type="NCBI Taxonomy" id="456490"/>
    <lineage>
        <taxon>Bacteria</taxon>
        <taxon>Bacillati</taxon>
        <taxon>Bacillota</taxon>
        <taxon>Bacilli</taxon>
        <taxon>Bacillales</taxon>
        <taxon>Paenibacillaceae</taxon>
        <taxon>Cohnella</taxon>
    </lineage>
</organism>
<evidence type="ECO:0000256" key="4">
    <source>
        <dbReference type="ARBA" id="ARBA00022475"/>
    </source>
</evidence>
<dbReference type="GO" id="GO:0022857">
    <property type="term" value="F:transmembrane transporter activity"/>
    <property type="evidence" value="ECO:0007669"/>
    <property type="project" value="InterPro"/>
</dbReference>
<name>A0A3D9IG14_9BACL</name>
<dbReference type="AlphaFoldDB" id="A0A3D9IG14"/>
<dbReference type="InterPro" id="IPR037294">
    <property type="entry name" value="ABC_BtuC-like"/>
</dbReference>
<keyword evidence="4" id="KW-1003">Cell membrane</keyword>
<dbReference type="EMBL" id="QRDZ01000029">
    <property type="protein sequence ID" value="RED60615.1"/>
    <property type="molecule type" value="Genomic_DNA"/>
</dbReference>
<keyword evidence="6 8" id="KW-1133">Transmembrane helix</keyword>
<comment type="subcellular location">
    <subcellularLocation>
        <location evidence="1">Cell membrane</location>
        <topology evidence="1">Multi-pass membrane protein</topology>
    </subcellularLocation>
</comment>
<keyword evidence="3" id="KW-0813">Transport</keyword>
<feature type="transmembrane region" description="Helical" evidence="8">
    <location>
        <begin position="234"/>
        <end position="264"/>
    </location>
</feature>
<dbReference type="RefSeq" id="WP_116064060.1">
    <property type="nucleotide sequence ID" value="NZ_QRDZ01000029.1"/>
</dbReference>
<evidence type="ECO:0000313" key="9">
    <source>
        <dbReference type="EMBL" id="RED60615.1"/>
    </source>
</evidence>